<dbReference type="SMART" id="SM00827">
    <property type="entry name" value="PKS_AT"/>
    <property type="match status" value="2"/>
</dbReference>
<dbReference type="InterPro" id="IPR049900">
    <property type="entry name" value="PKS_mFAS_DH"/>
</dbReference>
<dbReference type="CDD" id="cd00833">
    <property type="entry name" value="PKS"/>
    <property type="match status" value="2"/>
</dbReference>
<organism evidence="11 12">
    <name type="scientific">Amycolatopsis balhimycina DSM 5908</name>
    <dbReference type="NCBI Taxonomy" id="1081091"/>
    <lineage>
        <taxon>Bacteria</taxon>
        <taxon>Bacillati</taxon>
        <taxon>Actinomycetota</taxon>
        <taxon>Actinomycetes</taxon>
        <taxon>Pseudonocardiales</taxon>
        <taxon>Pseudonocardiaceae</taxon>
        <taxon>Amycolatopsis</taxon>
    </lineage>
</organism>
<evidence type="ECO:0000256" key="5">
    <source>
        <dbReference type="ARBA" id="ARBA00023268"/>
    </source>
</evidence>
<dbReference type="Proteomes" id="UP000286716">
    <property type="component" value="Unassembled WGS sequence"/>
</dbReference>
<dbReference type="SUPFAM" id="SSF55048">
    <property type="entry name" value="Probable ACP-binding domain of malonyl-CoA ACP transacylase"/>
    <property type="match status" value="2"/>
</dbReference>
<dbReference type="InterPro" id="IPR020806">
    <property type="entry name" value="PKS_PP-bd"/>
</dbReference>
<dbReference type="InterPro" id="IPR016036">
    <property type="entry name" value="Malonyl_transacylase_ACP-bd"/>
</dbReference>
<keyword evidence="6" id="KW-0012">Acyltransferase</keyword>
<keyword evidence="5" id="KW-0511">Multifunctional enzyme</keyword>
<dbReference type="GO" id="GO:0006633">
    <property type="term" value="P:fatty acid biosynthetic process"/>
    <property type="evidence" value="ECO:0007669"/>
    <property type="project" value="InterPro"/>
</dbReference>
<keyword evidence="12" id="KW-1185">Reference proteome</keyword>
<evidence type="ECO:0000256" key="6">
    <source>
        <dbReference type="ARBA" id="ARBA00023315"/>
    </source>
</evidence>
<dbReference type="InterPro" id="IPR020843">
    <property type="entry name" value="ER"/>
</dbReference>
<gene>
    <name evidence="11" type="ORF">DMA12_38830</name>
</gene>
<accession>A0A428W190</accession>
<dbReference type="GO" id="GO:0016491">
    <property type="term" value="F:oxidoreductase activity"/>
    <property type="evidence" value="ECO:0007669"/>
    <property type="project" value="InterPro"/>
</dbReference>
<dbReference type="InterPro" id="IPR042104">
    <property type="entry name" value="PKS_dehydratase_sf"/>
</dbReference>
<dbReference type="Gene3D" id="3.40.50.720">
    <property type="entry name" value="NAD(P)-binding Rossmann-like Domain"/>
    <property type="match status" value="2"/>
</dbReference>
<keyword evidence="3" id="KW-0808">Transferase</keyword>
<dbReference type="Pfam" id="PF13602">
    <property type="entry name" value="ADH_zinc_N_2"/>
    <property type="match status" value="1"/>
</dbReference>
<dbReference type="PROSITE" id="PS00606">
    <property type="entry name" value="KS3_1"/>
    <property type="match status" value="2"/>
</dbReference>
<dbReference type="PROSITE" id="PS52004">
    <property type="entry name" value="KS3_2"/>
    <property type="match status" value="2"/>
</dbReference>
<dbReference type="GO" id="GO:0004315">
    <property type="term" value="F:3-oxoacyl-[acyl-carrier-protein] synthase activity"/>
    <property type="evidence" value="ECO:0007669"/>
    <property type="project" value="InterPro"/>
</dbReference>
<dbReference type="Pfam" id="PF08659">
    <property type="entry name" value="KR"/>
    <property type="match status" value="2"/>
</dbReference>
<dbReference type="Gene3D" id="3.40.366.10">
    <property type="entry name" value="Malonyl-Coenzyme A Acyl Carrier Protein, domain 2"/>
    <property type="match status" value="2"/>
</dbReference>
<dbReference type="Pfam" id="PF00698">
    <property type="entry name" value="Acyl_transf_1"/>
    <property type="match status" value="2"/>
</dbReference>
<feature type="domain" description="Carrier" evidence="8">
    <location>
        <begin position="1985"/>
        <end position="2060"/>
    </location>
</feature>
<dbReference type="SMART" id="SM00823">
    <property type="entry name" value="PKS_PP"/>
    <property type="match status" value="2"/>
</dbReference>
<feature type="domain" description="Ketosynthase family 3 (KS3)" evidence="9">
    <location>
        <begin position="2073"/>
        <end position="2493"/>
    </location>
</feature>
<keyword evidence="2" id="KW-0597">Phosphoprotein</keyword>
<keyword evidence="1" id="KW-0596">Phosphopantetheine</keyword>
<dbReference type="PANTHER" id="PTHR43775:SF51">
    <property type="entry name" value="INACTIVE PHENOLPHTHIOCEROL SYNTHESIS POLYKETIDE SYNTHASE TYPE I PKS1-RELATED"/>
    <property type="match status" value="1"/>
</dbReference>
<proteinExistence type="predicted"/>
<dbReference type="Pfam" id="PF14765">
    <property type="entry name" value="PS-DH"/>
    <property type="match status" value="1"/>
</dbReference>
<dbReference type="PROSITE" id="PS00012">
    <property type="entry name" value="PHOSPHOPANTETHEINE"/>
    <property type="match status" value="2"/>
</dbReference>
<evidence type="ECO:0000259" key="9">
    <source>
        <dbReference type="PROSITE" id="PS52004"/>
    </source>
</evidence>
<dbReference type="SUPFAM" id="SSF52151">
    <property type="entry name" value="FabD/lysophospholipase-like"/>
    <property type="match status" value="2"/>
</dbReference>
<dbReference type="InterPro" id="IPR032821">
    <property type="entry name" value="PKS_assoc"/>
</dbReference>
<dbReference type="SUPFAM" id="SSF51735">
    <property type="entry name" value="NAD(P)-binding Rossmann-fold domains"/>
    <property type="match status" value="3"/>
</dbReference>
<feature type="active site" description="Proton acceptor; for dehydratase activity" evidence="7">
    <location>
        <position position="1355"/>
    </location>
</feature>
<dbReference type="Gene3D" id="3.40.47.10">
    <property type="match status" value="2"/>
</dbReference>
<dbReference type="Pfam" id="PF02801">
    <property type="entry name" value="Ketoacyl-synt_C"/>
    <property type="match status" value="2"/>
</dbReference>
<dbReference type="InterPro" id="IPR036736">
    <property type="entry name" value="ACP-like_sf"/>
</dbReference>
<dbReference type="FunFam" id="3.40.47.10:FF:000019">
    <property type="entry name" value="Polyketide synthase type I"/>
    <property type="match status" value="2"/>
</dbReference>
<dbReference type="CDD" id="cd08956">
    <property type="entry name" value="KR_3_FAS_SDR_x"/>
    <property type="match status" value="2"/>
</dbReference>
<evidence type="ECO:0000256" key="7">
    <source>
        <dbReference type="PROSITE-ProRule" id="PRU01363"/>
    </source>
</evidence>
<dbReference type="PROSITE" id="PS52019">
    <property type="entry name" value="PKS_MFAS_DH"/>
    <property type="match status" value="1"/>
</dbReference>
<dbReference type="PANTHER" id="PTHR43775">
    <property type="entry name" value="FATTY ACID SYNTHASE"/>
    <property type="match status" value="1"/>
</dbReference>
<dbReference type="InterPro" id="IPR057326">
    <property type="entry name" value="KR_dom"/>
</dbReference>
<dbReference type="SMART" id="SM00825">
    <property type="entry name" value="PKS_KS"/>
    <property type="match status" value="2"/>
</dbReference>
<dbReference type="SUPFAM" id="SSF53901">
    <property type="entry name" value="Thiolase-like"/>
    <property type="match status" value="2"/>
</dbReference>
<reference evidence="11 12" key="1">
    <citation type="submission" date="2018-05" db="EMBL/GenBank/DDBJ databases">
        <title>Evolution of GPA BGCs.</title>
        <authorList>
            <person name="Waglechner N."/>
            <person name="Wright G.D."/>
        </authorList>
    </citation>
    <scope>NUCLEOTIDE SEQUENCE [LARGE SCALE GENOMIC DNA]</scope>
    <source>
        <strain evidence="11 12">DSM 5908</strain>
    </source>
</reference>
<dbReference type="InterPro" id="IPR036291">
    <property type="entry name" value="NAD(P)-bd_dom_sf"/>
</dbReference>
<dbReference type="GO" id="GO:0031177">
    <property type="term" value="F:phosphopantetheine binding"/>
    <property type="evidence" value="ECO:0007669"/>
    <property type="project" value="InterPro"/>
</dbReference>
<evidence type="ECO:0000256" key="1">
    <source>
        <dbReference type="ARBA" id="ARBA00022450"/>
    </source>
</evidence>
<dbReference type="Pfam" id="PF21089">
    <property type="entry name" value="PKS_DH_N"/>
    <property type="match status" value="2"/>
</dbReference>
<dbReference type="InterPro" id="IPR020807">
    <property type="entry name" value="PKS_DH"/>
</dbReference>
<evidence type="ECO:0000259" key="10">
    <source>
        <dbReference type="PROSITE" id="PS52019"/>
    </source>
</evidence>
<dbReference type="SMART" id="SM00822">
    <property type="entry name" value="PKS_KR"/>
    <property type="match status" value="2"/>
</dbReference>
<dbReference type="InterPro" id="IPR016035">
    <property type="entry name" value="Acyl_Trfase/lysoPLipase"/>
</dbReference>
<dbReference type="EMBL" id="QHHU01000078">
    <property type="protein sequence ID" value="RSM36842.1"/>
    <property type="molecule type" value="Genomic_DNA"/>
</dbReference>
<dbReference type="InterPro" id="IPR014031">
    <property type="entry name" value="Ketoacyl_synth_C"/>
</dbReference>
<evidence type="ECO:0000256" key="2">
    <source>
        <dbReference type="ARBA" id="ARBA00022553"/>
    </source>
</evidence>
<dbReference type="InterPro" id="IPR018201">
    <property type="entry name" value="Ketoacyl_synth_AS"/>
</dbReference>
<dbReference type="InterPro" id="IPR050091">
    <property type="entry name" value="PKS_NRPS_Biosynth_Enz"/>
</dbReference>
<feature type="active site" description="Proton donor; for dehydratase activity" evidence="7">
    <location>
        <position position="1509"/>
    </location>
</feature>
<evidence type="ECO:0000256" key="4">
    <source>
        <dbReference type="ARBA" id="ARBA00022737"/>
    </source>
</evidence>
<feature type="domain" description="PKS/mFAS DH" evidence="10">
    <location>
        <begin position="1323"/>
        <end position="1581"/>
    </location>
</feature>
<dbReference type="InterPro" id="IPR020841">
    <property type="entry name" value="PKS_Beta-ketoAc_synthase_dom"/>
</dbReference>
<dbReference type="Pfam" id="PF00109">
    <property type="entry name" value="ketoacyl-synt"/>
    <property type="match status" value="2"/>
</dbReference>
<dbReference type="Gene3D" id="3.30.70.3290">
    <property type="match status" value="2"/>
</dbReference>
<sequence length="2973" mass="306908">FGEVDVVLNSLAGEFVDASLGLLAEGGRFLEMGKTDLRTGVEHYRAFDLPEAGPERLGAMLREILDLVETGTLQPIPTTPWDIRRAPEVFRFMAQGKHVGKNVLTLPRALDPGGTVLITGGTGMLGSLVARHLVTEHGVRSLVLASRRGEDTETAGELRDLGAEVRVVACDTGDRAAVKSVVDSVASLTGVVHAAGVLDDGVLSSLDEERLDRVFTAKVDGAIHLDELTRDADPALFVVFSSIAGVFGAAGQANYAAANACLDALAARRPGAVALAWGPWSGDTGMRAGTARLARSGFGALEPDHGLALFDRALATGRPALVPMAADFTAVRDDVPPLLRAPATPVRRAARTGHDTGPLQNRLARLDPAARLSTLTDLVRAEAAAVIGGAGLDATRAFRDVGFDSLTAVELRNRLVTATGVALPATAVFDHPSPAALAAHLHTELLGATAEARPATTTTASGEPIAIVGIGLRLPGGITGPDELWTALSDGVDAMSAFPDDRGWVTGDLGDTARVGGFLHDAARFDAGFFGISRREALAMDPQQRLVLQTSWEALERAGIAPTSVRGREVGVFVGAMAQEYGTRPDAAAAVAGYGLTGSSASVVSGRVSYVLGVQGPSVTVDTACSSSLVALHLAVQALRAGECSTALAGGATVMATPAAFAEFARQRGLAADGRCKSFSDDADGTGWGEGAGMLVLQRLSDAVRDGREVLAVVRGTAVNSDGASNGLTAPNGPAQQAVIRRALAAAGVEASEVDAVEAHGTGTVLGDPIEAQALLATYGRDRAPERPLWLGSVKSNFGHTQAAAGVTGVIKVALALRHARLPRTLHATTPSSRVDWSSGAVRLLTDARPWPEHGHPRRAGVSAFGISGTNAHAVLEQAPDRPGTPPGDAGPVVPLVVSARSADALAAQVTRLATGLDDDLGAAAWSLLTTRALWEHRAVVLAGDRDDALTRLRDFASVTRGAVDPATSGVGFLFTGQGAQRPGMGQELYETFPAYAGAFDEVRAELDRHLERPLAEVLGTELIHRTDYTQAGLFAAEVAMVRLLASFGVRPRVVAGHSLGELTAAHVAGVFSVADAALLVAARGRLMRSLPPGGRMVAVTAAEADVTPLLGDGVWLAAVNGPRSVVLSGESGAVRAAAKTLARRGFRTTELAVEHAFHSGLVEPVLAEFAEIAAAVAYHEPAVPVVSTVSGGLAGAELCTPGYWVEQIRRPVRFGDALRTVAAQSVAAVLEVGPDAALTALVEPPLAAVALSRRERPEPATALAALAELFVRGVDVDWTPLFPDGARRVVPVPTTAFQDRHYWLAQTAPADVAAAGLRPVGHPLLGAVVEDPVSGAVVLTGRLSRAAVPWLADHVVAGKAVVPGTALVELALRAGAQAGTPLLRELVLAAPLPLDAVRQLHVVAGPEQDGRRPVTVHSRREGESEWTQHATGFLTAGEPTAAELPEWPPAGAERLDLDGFYDLLAARGYAYGPAFRGVTAAWRRGDELFAEVTADPADGFVVHPALFDAALHVLALDAGDTVALPFAWQDVAVHSAAPAARVRIRPAADGVAVDLADAAGAPVLSVGTLLSRSIPTAANRMFAVDWTTPDLDVAPESPMWTITDAAGLDGVPAGTPWVVLRVAPGESAAQARSAVTTTLAVLQAFLGTGKRLAVVTGLDDPVAAAVGGLVRSAQAEHPGRIVLAAGDVHGGHLDAAVARGETELAVRDGRIEVPRLVREPAEAAVVSEPGTVLITGGTGMLGAVVARHLARVHGVRGFLLASRRGPAAEGAGALAAELGGLGARVDVVACDTADRAQVAALLARVPADAPLTGVVHAAGVLDDGVVTALDEARVDTVFRPKAEAAAHLDELTRDADLAFFVLFSSVAGVLGGAGQGNYAAANGFLDGVAVRRRAAGHPAVSLAWGLWRGERGLNAGADTARLARLGFGTLDAGTGMALFDAALGAARPVLVPMVFDVAAVREAGTVPPVLRSLAGAAKAAAPESAREDLVELVCAEASVVLGGGSVAPGRAFRDLGMDSLAAVELRNRLAAATGLELPPAVVFDHPTPLLLAGFLRGAADTPEEPVAAAPVDDPIAIVGMGLRLPGGVDSPEALWDLVAGGVDAVTPFPVDRGWDVDALYDPDPDAPGKSYTRSGGFLHDAGLFDPGFFGISRREALAMDPQQRLLLQTSWEALERAGIAPDSLRGHRLGVFTGLMYHDYATADEGLEGMLGAGSAGSVAAGRVSYVLGVHGPAVTVDTACSSSLVAIHLAAQSLRSGECSMALAGGVTVMATPGVFVEFSRQRGLSADGRCKSFSDEADGTGWGEGAGVVVLQRLSDALRDGREVLAVVRGTAVNQDGASNGLTAPSGPAQQAVIRQALANAGVAPSEVDAVEAHGTGTRLGDPIEAQALLATYGAGRETPLWLGSLKSNIGHAQAASGVAGVMKMVLAMRHGVLPPTLHADRPSTRVDWTAGSVRLLTEAREWPAGDRPRRAGVSSFGVSGTNAHLVLEEGVPVDVVIAESDTVVPVVVSARSADGLTEQTVRLAAALDRAPGLGAFAWSSLRSRALWEHRAVVLAGRGTDAAEALRAGTAIRGEADPARHGVALVFSGQGAQRPGMGRELAARFPVFAAAFDEVCAEFDRHLDVPLREAIASELVHDTQYTQAGLFAFEVAVVRLLESFGLRPRAVAGHSLGELTAAFVAGVFSLPDAVLLVVHRGRLMRDLPPGLMIAVEAAEADIELPDGVWLAAVNGPSSVVLSGEAPAVRELAGSLGVRTRELPARQAFHSGLVEPMLAEFAEVAARVEYREPALPLVPGTAVGTPEYWVGQVRRTVRFGDAVTALLDRSVAGVLEVGPDAVLAPAVAAVSDGPAVVALARRGRDEVTTFLSGLAEAFVHGADVDWTPLFPPEQRVVVPLPVTAFRRERFWLTRRAADPAGLGLDGVRHPVLRAAVEDPETGGVVLTGRLSLPWLTEHTVGGVPLLPGTALVDLA</sequence>
<keyword evidence="4" id="KW-0677">Repeat</keyword>
<dbReference type="InterPro" id="IPR014043">
    <property type="entry name" value="Acyl_transferase_dom"/>
</dbReference>
<feature type="non-terminal residue" evidence="11">
    <location>
        <position position="2973"/>
    </location>
</feature>
<dbReference type="InterPro" id="IPR013968">
    <property type="entry name" value="PKS_KR"/>
</dbReference>
<dbReference type="InterPro" id="IPR016039">
    <property type="entry name" value="Thiolase-like"/>
</dbReference>
<dbReference type="PROSITE" id="PS50075">
    <property type="entry name" value="CARRIER"/>
    <property type="match status" value="2"/>
</dbReference>
<evidence type="ECO:0000256" key="3">
    <source>
        <dbReference type="ARBA" id="ARBA00022679"/>
    </source>
</evidence>
<dbReference type="Gene3D" id="1.10.1200.10">
    <property type="entry name" value="ACP-like"/>
    <property type="match status" value="2"/>
</dbReference>
<name>A0A428W190_AMYBA</name>
<dbReference type="InterPro" id="IPR049551">
    <property type="entry name" value="PKS_DH_C"/>
</dbReference>
<dbReference type="Gene3D" id="3.10.129.110">
    <property type="entry name" value="Polyketide synthase dehydratase"/>
    <property type="match status" value="2"/>
</dbReference>
<evidence type="ECO:0000313" key="11">
    <source>
        <dbReference type="EMBL" id="RSM36842.1"/>
    </source>
</evidence>
<feature type="region of interest" description="C-terminal hotdog fold" evidence="7">
    <location>
        <begin position="1453"/>
        <end position="1581"/>
    </location>
</feature>
<evidence type="ECO:0000313" key="12">
    <source>
        <dbReference type="Proteomes" id="UP000286716"/>
    </source>
</evidence>
<feature type="domain" description="Carrier" evidence="8">
    <location>
        <begin position="370"/>
        <end position="445"/>
    </location>
</feature>
<dbReference type="OrthoDB" id="9778690at2"/>
<feature type="domain" description="Ketosynthase family 3 (KS3)" evidence="9">
    <location>
        <begin position="462"/>
        <end position="878"/>
    </location>
</feature>
<dbReference type="SMART" id="SM01294">
    <property type="entry name" value="PKS_PP_betabranch"/>
    <property type="match status" value="2"/>
</dbReference>
<dbReference type="InterPro" id="IPR006162">
    <property type="entry name" value="Ppantetheine_attach_site"/>
</dbReference>
<dbReference type="InterPro" id="IPR014030">
    <property type="entry name" value="Ketoacyl_synth_N"/>
</dbReference>
<dbReference type="SMART" id="SM00829">
    <property type="entry name" value="PKS_ER"/>
    <property type="match status" value="1"/>
</dbReference>
<protein>
    <recommendedName>
        <fullName evidence="13">Polyketide synthase</fullName>
    </recommendedName>
</protein>
<dbReference type="FunFam" id="1.10.1200.10:FF:000007">
    <property type="entry name" value="Probable polyketide synthase pks17"/>
    <property type="match status" value="1"/>
</dbReference>
<evidence type="ECO:0008006" key="13">
    <source>
        <dbReference type="Google" id="ProtNLM"/>
    </source>
</evidence>
<dbReference type="SUPFAM" id="SSF47336">
    <property type="entry name" value="ACP-like"/>
    <property type="match status" value="2"/>
</dbReference>
<dbReference type="InterPro" id="IPR001227">
    <property type="entry name" value="Ac_transferase_dom_sf"/>
</dbReference>
<dbReference type="GO" id="GO:0004312">
    <property type="term" value="F:fatty acid synthase activity"/>
    <property type="evidence" value="ECO:0007669"/>
    <property type="project" value="TreeGrafter"/>
</dbReference>
<dbReference type="InterPro" id="IPR009081">
    <property type="entry name" value="PP-bd_ACP"/>
</dbReference>
<dbReference type="Pfam" id="PF16197">
    <property type="entry name" value="KAsynt_C_assoc"/>
    <property type="match status" value="2"/>
</dbReference>
<dbReference type="Pfam" id="PF00550">
    <property type="entry name" value="PP-binding"/>
    <property type="match status" value="2"/>
</dbReference>
<feature type="non-terminal residue" evidence="11">
    <location>
        <position position="1"/>
    </location>
</feature>
<dbReference type="SMART" id="SM00826">
    <property type="entry name" value="PKS_DH"/>
    <property type="match status" value="1"/>
</dbReference>
<evidence type="ECO:0000259" key="8">
    <source>
        <dbReference type="PROSITE" id="PS50075"/>
    </source>
</evidence>
<comment type="caution">
    <text evidence="11">The sequence shown here is derived from an EMBL/GenBank/DDBJ whole genome shotgun (WGS) entry which is preliminary data.</text>
</comment>
<dbReference type="InterPro" id="IPR049552">
    <property type="entry name" value="PKS_DH_N"/>
</dbReference>
<feature type="region of interest" description="N-terminal hotdog fold" evidence="7">
    <location>
        <begin position="1323"/>
        <end position="1442"/>
    </location>
</feature>
<dbReference type="Gene3D" id="3.90.180.10">
    <property type="entry name" value="Medium-chain alcohol dehydrogenases, catalytic domain"/>
    <property type="match status" value="1"/>
</dbReference>